<evidence type="ECO:0000313" key="9">
    <source>
        <dbReference type="Proteomes" id="UP000675284"/>
    </source>
</evidence>
<feature type="transmembrane region" description="Helical" evidence="5">
    <location>
        <begin position="293"/>
        <end position="313"/>
    </location>
</feature>
<dbReference type="InterPro" id="IPR006976">
    <property type="entry name" value="VanZ-like"/>
</dbReference>
<evidence type="ECO:0000256" key="4">
    <source>
        <dbReference type="ARBA" id="ARBA00023136"/>
    </source>
</evidence>
<evidence type="ECO:0000256" key="3">
    <source>
        <dbReference type="ARBA" id="ARBA00022989"/>
    </source>
</evidence>
<evidence type="ECO:0000256" key="1">
    <source>
        <dbReference type="ARBA" id="ARBA00004141"/>
    </source>
</evidence>
<evidence type="ECO:0000313" key="8">
    <source>
        <dbReference type="EMBL" id="MBR7796533.1"/>
    </source>
</evidence>
<feature type="domain" description="RDD" evidence="7">
    <location>
        <begin position="226"/>
        <end position="365"/>
    </location>
</feature>
<dbReference type="RefSeq" id="WP_166530421.1">
    <property type="nucleotide sequence ID" value="NZ_JAGSOT010000029.1"/>
</dbReference>
<accession>A0A941IAC3</accession>
<dbReference type="Proteomes" id="UP000675284">
    <property type="component" value="Unassembled WGS sequence"/>
</dbReference>
<evidence type="ECO:0000256" key="5">
    <source>
        <dbReference type="SAM" id="Phobius"/>
    </source>
</evidence>
<dbReference type="InterPro" id="IPR053150">
    <property type="entry name" value="Teicoplanin_resist-assoc"/>
</dbReference>
<dbReference type="Pfam" id="PF04892">
    <property type="entry name" value="VanZ"/>
    <property type="match status" value="1"/>
</dbReference>
<evidence type="ECO:0000259" key="6">
    <source>
        <dbReference type="Pfam" id="PF04892"/>
    </source>
</evidence>
<feature type="transmembrane region" description="Helical" evidence="5">
    <location>
        <begin position="179"/>
        <end position="200"/>
    </location>
</feature>
<feature type="transmembrane region" description="Helical" evidence="5">
    <location>
        <begin position="43"/>
        <end position="63"/>
    </location>
</feature>
<proteinExistence type="predicted"/>
<keyword evidence="2 5" id="KW-0812">Transmembrane</keyword>
<name>A0A941IAC3_9BACI</name>
<feature type="transmembrane region" description="Helical" evidence="5">
    <location>
        <begin position="254"/>
        <end position="272"/>
    </location>
</feature>
<dbReference type="PANTHER" id="PTHR36834">
    <property type="entry name" value="MEMBRANE PROTEIN-RELATED"/>
    <property type="match status" value="1"/>
</dbReference>
<dbReference type="GO" id="GO:0016020">
    <property type="term" value="C:membrane"/>
    <property type="evidence" value="ECO:0007669"/>
    <property type="project" value="UniProtKB-SubCell"/>
</dbReference>
<reference evidence="8" key="1">
    <citation type="submission" date="2021-04" db="EMBL/GenBank/DDBJ databases">
        <title>Isolation and polyphasic classification of algal microorganism.</title>
        <authorList>
            <person name="Wang S."/>
        </authorList>
    </citation>
    <scope>NUCLEOTIDE SEQUENCE</scope>
    <source>
        <strain evidence="8">720a</strain>
    </source>
</reference>
<evidence type="ECO:0000256" key="2">
    <source>
        <dbReference type="ARBA" id="ARBA00022692"/>
    </source>
</evidence>
<dbReference type="PANTHER" id="PTHR36834:SF1">
    <property type="entry name" value="INTEGRAL MEMBRANE PROTEIN"/>
    <property type="match status" value="1"/>
</dbReference>
<feature type="domain" description="VanZ-like" evidence="6">
    <location>
        <begin position="48"/>
        <end position="195"/>
    </location>
</feature>
<keyword evidence="9" id="KW-1185">Reference proteome</keyword>
<gene>
    <name evidence="8" type="ORF">KCX74_10835</name>
</gene>
<organism evidence="8 9">
    <name type="scientific">Virgibacillus salarius</name>
    <dbReference type="NCBI Taxonomy" id="447199"/>
    <lineage>
        <taxon>Bacteria</taxon>
        <taxon>Bacillati</taxon>
        <taxon>Bacillota</taxon>
        <taxon>Bacilli</taxon>
        <taxon>Bacillales</taxon>
        <taxon>Bacillaceae</taxon>
        <taxon>Virgibacillus</taxon>
    </lineage>
</organism>
<feature type="transmembrane region" description="Helical" evidence="5">
    <location>
        <begin position="113"/>
        <end position="133"/>
    </location>
</feature>
<feature type="transmembrane region" description="Helical" evidence="5">
    <location>
        <begin position="145"/>
        <end position="167"/>
    </location>
</feature>
<dbReference type="EMBL" id="JAGSOT010000029">
    <property type="protein sequence ID" value="MBR7796533.1"/>
    <property type="molecule type" value="Genomic_DNA"/>
</dbReference>
<evidence type="ECO:0000259" key="7">
    <source>
        <dbReference type="Pfam" id="PF06271"/>
    </source>
</evidence>
<keyword evidence="4 5" id="KW-0472">Membrane</keyword>
<protein>
    <submittedName>
        <fullName evidence="8">VanZ family protein</fullName>
    </submittedName>
</protein>
<comment type="subcellular location">
    <subcellularLocation>
        <location evidence="1">Membrane</location>
        <topology evidence="1">Multi-pass membrane protein</topology>
    </subcellularLocation>
</comment>
<dbReference type="Pfam" id="PF06271">
    <property type="entry name" value="RDD"/>
    <property type="match status" value="1"/>
</dbReference>
<feature type="transmembrane region" description="Helical" evidence="5">
    <location>
        <begin position="333"/>
        <end position="361"/>
    </location>
</feature>
<keyword evidence="3 5" id="KW-1133">Transmembrane helix</keyword>
<dbReference type="InterPro" id="IPR010432">
    <property type="entry name" value="RDD"/>
</dbReference>
<feature type="transmembrane region" description="Helical" evidence="5">
    <location>
        <begin position="12"/>
        <end position="31"/>
    </location>
</feature>
<comment type="caution">
    <text evidence="8">The sequence shown here is derived from an EMBL/GenBank/DDBJ whole genome shotgun (WGS) entry which is preliminary data.</text>
</comment>
<sequence length="384" mass="45132">MFSYTMPIQTAFIMFLVLGFLLIIPWLIYCYRKYGYLSIWTSIIVYSFIFYMLSALFLVLLPLPSTRDTCAFQAPDTVYYSIIPFYFVWDIVHGSAVIWSQPATYIQIIKESAFLQAVFNFLLLLPLGVYIRYYFQERYYWKSALLIGFTTSLFFEVTQLTGIYGLYTCPYRIFDVDDLLLNSSGALFGFLIGPVILALFPSKKKVLAKKDKILRKDIVLPIPQLLAIFIDFLLVHISWEILTGFFLTDHLIEVIYKTLAFFVVFFVVPVFWKGKTIGTTVMRYRLIDKKKRYPAWPLLLKRFIALYIPWVIYQGLKAVSLINLDMESAFYYYHVWISLAAFFFMLILWLVLFCHILMVVLKKGKRLFYFDDVADVTPTKKQEI</sequence>
<dbReference type="AlphaFoldDB" id="A0A941IAC3"/>